<dbReference type="EMBL" id="DVKT01000048">
    <property type="protein sequence ID" value="HIT39650.1"/>
    <property type="molecule type" value="Genomic_DNA"/>
</dbReference>
<evidence type="ECO:0000313" key="3">
    <source>
        <dbReference type="Proteomes" id="UP000886722"/>
    </source>
</evidence>
<reference evidence="2" key="1">
    <citation type="submission" date="2020-10" db="EMBL/GenBank/DDBJ databases">
        <authorList>
            <person name="Gilroy R."/>
        </authorList>
    </citation>
    <scope>NUCLEOTIDE SEQUENCE</scope>
    <source>
        <strain evidence="2">21143</strain>
    </source>
</reference>
<accession>A0A9D1GEI6</accession>
<comment type="caution">
    <text evidence="2">The sequence shown here is derived from an EMBL/GenBank/DDBJ whole genome shotgun (WGS) entry which is preliminary data.</text>
</comment>
<dbReference type="PROSITE" id="PS51819">
    <property type="entry name" value="VOC"/>
    <property type="match status" value="1"/>
</dbReference>
<dbReference type="PANTHER" id="PTHR36113">
    <property type="entry name" value="LYASE, PUTATIVE-RELATED-RELATED"/>
    <property type="match status" value="1"/>
</dbReference>
<dbReference type="Gene3D" id="3.10.180.10">
    <property type="entry name" value="2,3-Dihydroxybiphenyl 1,2-Dioxygenase, domain 1"/>
    <property type="match status" value="1"/>
</dbReference>
<evidence type="ECO:0000313" key="2">
    <source>
        <dbReference type="EMBL" id="HIT39650.1"/>
    </source>
</evidence>
<protein>
    <submittedName>
        <fullName evidence="2">VOC family protein</fullName>
    </submittedName>
</protein>
<dbReference type="InterPro" id="IPR004360">
    <property type="entry name" value="Glyas_Fos-R_dOase_dom"/>
</dbReference>
<dbReference type="InterPro" id="IPR051332">
    <property type="entry name" value="Fosfomycin_Res_Enzymes"/>
</dbReference>
<dbReference type="InterPro" id="IPR037523">
    <property type="entry name" value="VOC_core"/>
</dbReference>
<gene>
    <name evidence="2" type="ORF">IAD06_06400</name>
</gene>
<dbReference type="AlphaFoldDB" id="A0A9D1GEI6"/>
<dbReference type="Proteomes" id="UP000886722">
    <property type="component" value="Unassembled WGS sequence"/>
</dbReference>
<name>A0A9D1GEI6_9BACT</name>
<evidence type="ECO:0000259" key="1">
    <source>
        <dbReference type="PROSITE" id="PS51819"/>
    </source>
</evidence>
<feature type="domain" description="VOC" evidence="1">
    <location>
        <begin position="2"/>
        <end position="128"/>
    </location>
</feature>
<dbReference type="PANTHER" id="PTHR36113:SF1">
    <property type="entry name" value="GLYOXALASE_BLEOMYCIN RESISTANCE PROTEIN_DIOXYGENASE"/>
    <property type="match status" value="1"/>
</dbReference>
<reference evidence="2" key="2">
    <citation type="journal article" date="2021" name="PeerJ">
        <title>Extensive microbial diversity within the chicken gut microbiome revealed by metagenomics and culture.</title>
        <authorList>
            <person name="Gilroy R."/>
            <person name="Ravi A."/>
            <person name="Getino M."/>
            <person name="Pursley I."/>
            <person name="Horton D.L."/>
            <person name="Alikhan N.F."/>
            <person name="Baker D."/>
            <person name="Gharbi K."/>
            <person name="Hall N."/>
            <person name="Watson M."/>
            <person name="Adriaenssens E.M."/>
            <person name="Foster-Nyarko E."/>
            <person name="Jarju S."/>
            <person name="Secka A."/>
            <person name="Antonio M."/>
            <person name="Oren A."/>
            <person name="Chaudhuri R.R."/>
            <person name="La Ragione R."/>
            <person name="Hildebrand F."/>
            <person name="Pallen M.J."/>
        </authorList>
    </citation>
    <scope>NUCLEOTIDE SEQUENCE</scope>
    <source>
        <strain evidence="2">21143</strain>
    </source>
</reference>
<proteinExistence type="predicted"/>
<sequence length="128" mass="14709">MKIEHLAIWTEDLDLLRRFYTKYFDAECGEMYVNNSKKFSSYFLTFGKGGTRIELMHTPDIENRPENGNLRGLAHFAISVGEKDIVDSLTKKLREDGYPVLSNPRHTGDGYYESIVSDPEGNRIEITI</sequence>
<dbReference type="InterPro" id="IPR029068">
    <property type="entry name" value="Glyas_Bleomycin-R_OHBP_Dase"/>
</dbReference>
<dbReference type="SUPFAM" id="SSF54593">
    <property type="entry name" value="Glyoxalase/Bleomycin resistance protein/Dihydroxybiphenyl dioxygenase"/>
    <property type="match status" value="1"/>
</dbReference>
<dbReference type="Pfam" id="PF00903">
    <property type="entry name" value="Glyoxalase"/>
    <property type="match status" value="1"/>
</dbReference>
<organism evidence="2 3">
    <name type="scientific">Candidatus Caccoplasma intestinavium</name>
    <dbReference type="NCBI Taxonomy" id="2840716"/>
    <lineage>
        <taxon>Bacteria</taxon>
        <taxon>Pseudomonadati</taxon>
        <taxon>Bacteroidota</taxon>
        <taxon>Bacteroidia</taxon>
        <taxon>Bacteroidales</taxon>
        <taxon>Bacteroidaceae</taxon>
        <taxon>Bacteroidaceae incertae sedis</taxon>
        <taxon>Candidatus Caccoplasma</taxon>
    </lineage>
</organism>